<dbReference type="PANTHER" id="PTHR31286:SF99">
    <property type="entry name" value="DUF4283 DOMAIN-CONTAINING PROTEIN"/>
    <property type="match status" value="1"/>
</dbReference>
<dbReference type="PANTHER" id="PTHR31286">
    <property type="entry name" value="GLYCINE-RICH CELL WALL STRUCTURAL PROTEIN 1.8-LIKE"/>
    <property type="match status" value="1"/>
</dbReference>
<gene>
    <name evidence="1" type="ORF">F3Y22_tig00009107pilonHSYRG00008</name>
</gene>
<name>A0A6A3C828_HIBSY</name>
<accession>A0A6A3C828</accession>
<protein>
    <submittedName>
        <fullName evidence="1">Uncharacterized protein</fullName>
    </submittedName>
</protein>
<organism evidence="1 2">
    <name type="scientific">Hibiscus syriacus</name>
    <name type="common">Rose of Sharon</name>
    <dbReference type="NCBI Taxonomy" id="106335"/>
    <lineage>
        <taxon>Eukaryota</taxon>
        <taxon>Viridiplantae</taxon>
        <taxon>Streptophyta</taxon>
        <taxon>Embryophyta</taxon>
        <taxon>Tracheophyta</taxon>
        <taxon>Spermatophyta</taxon>
        <taxon>Magnoliopsida</taxon>
        <taxon>eudicotyledons</taxon>
        <taxon>Gunneridae</taxon>
        <taxon>Pentapetalae</taxon>
        <taxon>rosids</taxon>
        <taxon>malvids</taxon>
        <taxon>Malvales</taxon>
        <taxon>Malvaceae</taxon>
        <taxon>Malvoideae</taxon>
        <taxon>Hibiscus</taxon>
    </lineage>
</organism>
<sequence>MDNSGSEKQTYASMVGGSKNTNGEVIRMPDFIKDEVIVAPEDIIMGHRGTIPSIQFSNRVHEQIDSNMRNAIIVRLLGRAIGYKVRLSGLPYRYYNKALFRHIASFIGRVIKIDYNTDAGGREKFARLTIIEDLTKPLLSCIRIDGILQKLEYEGLQNIYYECGVYGHTKEISGARKDSIEGNAIRSVERPETSVPAKTEIYKTNLFGPWMLVTNRRKRTGINRQNVGVDPSTTPYRLRIMGIQFTMARHCLLRNERLM</sequence>
<comment type="caution">
    <text evidence="1">The sequence shown here is derived from an EMBL/GenBank/DDBJ whole genome shotgun (WGS) entry which is preliminary data.</text>
</comment>
<dbReference type="EMBL" id="VEPZ02000439">
    <property type="protein sequence ID" value="KAE8724946.1"/>
    <property type="molecule type" value="Genomic_DNA"/>
</dbReference>
<reference evidence="1" key="1">
    <citation type="submission" date="2019-09" db="EMBL/GenBank/DDBJ databases">
        <title>Draft genome information of white flower Hibiscus syriacus.</title>
        <authorList>
            <person name="Kim Y.-M."/>
        </authorList>
    </citation>
    <scope>NUCLEOTIDE SEQUENCE [LARGE SCALE GENOMIC DNA]</scope>
    <source>
        <strain evidence="1">YM2019G1</strain>
    </source>
</reference>
<evidence type="ECO:0000313" key="1">
    <source>
        <dbReference type="EMBL" id="KAE8724946.1"/>
    </source>
</evidence>
<dbReference type="Proteomes" id="UP000436088">
    <property type="component" value="Unassembled WGS sequence"/>
</dbReference>
<proteinExistence type="predicted"/>
<dbReference type="AlphaFoldDB" id="A0A6A3C828"/>
<keyword evidence="2" id="KW-1185">Reference proteome</keyword>
<evidence type="ECO:0000313" key="2">
    <source>
        <dbReference type="Proteomes" id="UP000436088"/>
    </source>
</evidence>
<dbReference type="InterPro" id="IPR040256">
    <property type="entry name" value="At4g02000-like"/>
</dbReference>